<dbReference type="Proteomes" id="UP001597351">
    <property type="component" value="Unassembled WGS sequence"/>
</dbReference>
<accession>A0ABW4TJA5</accession>
<proteinExistence type="predicted"/>
<dbReference type="InterPro" id="IPR001466">
    <property type="entry name" value="Beta-lactam-related"/>
</dbReference>
<evidence type="ECO:0000313" key="3">
    <source>
        <dbReference type="Proteomes" id="UP001597351"/>
    </source>
</evidence>
<comment type="caution">
    <text evidence="2">The sequence shown here is derived from an EMBL/GenBank/DDBJ whole genome shotgun (WGS) entry which is preliminary data.</text>
</comment>
<dbReference type="GO" id="GO:0016787">
    <property type="term" value="F:hydrolase activity"/>
    <property type="evidence" value="ECO:0007669"/>
    <property type="project" value="UniProtKB-KW"/>
</dbReference>
<dbReference type="EMBL" id="JBHUGD010000003">
    <property type="protein sequence ID" value="MFD1946754.1"/>
    <property type="molecule type" value="Genomic_DNA"/>
</dbReference>
<sequence length="338" mass="36469">MEVPEGALDDAVTRSSFTGVATVHVAGQRTFERVEGWRHRGYGVPMTVDTRIAVASGGKGFTALAVMRLVEDGTLALDQPVRTLLGDDLPLIDDHVTVEQLLDHTSGIGDYLDEEGDWEPAAHVLPMPVHTLTSTEAFLPALEGYPQKFEPGARFSYCNGSFMVLALLLERATGEVYHDVVRRLVLSPAGMDRTDFLPLNALPGDAATAYVHDEGDLTNTLHLPILGNGDGGVFTTADDVDLFWRAVLDGRIVSPASVDLMTTPRHDVPQERKRYGLGFWLHATGHAVILEGYDAGASFRSTHLVDSATTVTVLGNSSEGAWPVVGVLDDLIDAELSR</sequence>
<feature type="domain" description="Beta-lactamase-related" evidence="1">
    <location>
        <begin position="13"/>
        <end position="290"/>
    </location>
</feature>
<gene>
    <name evidence="2" type="ORF">ACFSDE_08120</name>
</gene>
<dbReference type="Gene3D" id="3.40.710.10">
    <property type="entry name" value="DD-peptidase/beta-lactamase superfamily"/>
    <property type="match status" value="1"/>
</dbReference>
<dbReference type="InterPro" id="IPR012338">
    <property type="entry name" value="Beta-lactam/transpept-like"/>
</dbReference>
<dbReference type="SUPFAM" id="SSF56601">
    <property type="entry name" value="beta-lactamase/transpeptidase-like"/>
    <property type="match status" value="1"/>
</dbReference>
<organism evidence="2 3">
    <name type="scientific">Nocardioides aestuarii</name>
    <dbReference type="NCBI Taxonomy" id="252231"/>
    <lineage>
        <taxon>Bacteria</taxon>
        <taxon>Bacillati</taxon>
        <taxon>Actinomycetota</taxon>
        <taxon>Actinomycetes</taxon>
        <taxon>Propionibacteriales</taxon>
        <taxon>Nocardioidaceae</taxon>
        <taxon>Nocardioides</taxon>
    </lineage>
</organism>
<protein>
    <submittedName>
        <fullName evidence="2">Serine hydrolase domain-containing protein</fullName>
        <ecNumber evidence="2">3.-.-.-</ecNumber>
    </submittedName>
</protein>
<name>A0ABW4TJA5_9ACTN</name>
<evidence type="ECO:0000313" key="2">
    <source>
        <dbReference type="EMBL" id="MFD1946754.1"/>
    </source>
</evidence>
<evidence type="ECO:0000259" key="1">
    <source>
        <dbReference type="Pfam" id="PF00144"/>
    </source>
</evidence>
<keyword evidence="2" id="KW-0378">Hydrolase</keyword>
<keyword evidence="3" id="KW-1185">Reference proteome</keyword>
<dbReference type="Pfam" id="PF00144">
    <property type="entry name" value="Beta-lactamase"/>
    <property type="match status" value="1"/>
</dbReference>
<reference evidence="3" key="1">
    <citation type="journal article" date="2019" name="Int. J. Syst. Evol. Microbiol.">
        <title>The Global Catalogue of Microorganisms (GCM) 10K type strain sequencing project: providing services to taxonomists for standard genome sequencing and annotation.</title>
        <authorList>
            <consortium name="The Broad Institute Genomics Platform"/>
            <consortium name="The Broad Institute Genome Sequencing Center for Infectious Disease"/>
            <person name="Wu L."/>
            <person name="Ma J."/>
        </authorList>
    </citation>
    <scope>NUCLEOTIDE SEQUENCE [LARGE SCALE GENOMIC DNA]</scope>
    <source>
        <strain evidence="3">CGMCC 1.12477</strain>
    </source>
</reference>
<dbReference type="EC" id="3.-.-.-" evidence="2"/>
<dbReference type="InterPro" id="IPR050789">
    <property type="entry name" value="Diverse_Enzym_Activities"/>
</dbReference>
<dbReference type="RefSeq" id="WP_343917202.1">
    <property type="nucleotide sequence ID" value="NZ_BAAAJT010000002.1"/>
</dbReference>
<dbReference type="PANTHER" id="PTHR43283">
    <property type="entry name" value="BETA-LACTAMASE-RELATED"/>
    <property type="match status" value="1"/>
</dbReference>